<evidence type="ECO:0000256" key="6">
    <source>
        <dbReference type="ARBA" id="ARBA00022840"/>
    </source>
</evidence>
<keyword evidence="4 9" id="KW-0812">Transmembrane</keyword>
<feature type="transmembrane region" description="Helical" evidence="9">
    <location>
        <begin position="31"/>
        <end position="54"/>
    </location>
</feature>
<dbReference type="PANTHER" id="PTHR24221:SF524">
    <property type="entry name" value="MULTIDRUG RESISTANCE ABC TRANSPORTER ATP-BINDING_PERMEASE PROTEIN BMRA"/>
    <property type="match status" value="1"/>
</dbReference>
<dbReference type="PROSITE" id="PS50893">
    <property type="entry name" value="ABC_TRANSPORTER_2"/>
    <property type="match status" value="1"/>
</dbReference>
<dbReference type="RefSeq" id="WP_147054226.1">
    <property type="nucleotide sequence ID" value="NZ_BJYL01000003.1"/>
</dbReference>
<keyword evidence="6" id="KW-0067">ATP-binding</keyword>
<dbReference type="SMART" id="SM00382">
    <property type="entry name" value="AAA"/>
    <property type="match status" value="1"/>
</dbReference>
<keyword evidence="7 9" id="KW-1133">Transmembrane helix</keyword>
<keyword evidence="5" id="KW-0547">Nucleotide-binding</keyword>
<dbReference type="Gene3D" id="3.40.50.300">
    <property type="entry name" value="P-loop containing nucleotide triphosphate hydrolases"/>
    <property type="match status" value="1"/>
</dbReference>
<organism evidence="12 13">
    <name type="scientific">Sporosarcina luteola</name>
    <dbReference type="NCBI Taxonomy" id="582850"/>
    <lineage>
        <taxon>Bacteria</taxon>
        <taxon>Bacillati</taxon>
        <taxon>Bacillota</taxon>
        <taxon>Bacilli</taxon>
        <taxon>Bacillales</taxon>
        <taxon>Caryophanaceae</taxon>
        <taxon>Sporosarcina</taxon>
    </lineage>
</organism>
<dbReference type="InterPro" id="IPR036640">
    <property type="entry name" value="ABC1_TM_sf"/>
</dbReference>
<dbReference type="Pfam" id="PF00005">
    <property type="entry name" value="ABC_tran"/>
    <property type="match status" value="1"/>
</dbReference>
<dbReference type="PROSITE" id="PS50929">
    <property type="entry name" value="ABC_TM1F"/>
    <property type="match status" value="1"/>
</dbReference>
<gene>
    <name evidence="12" type="ORF">SLU01_01120</name>
</gene>
<evidence type="ECO:0000259" key="10">
    <source>
        <dbReference type="PROSITE" id="PS50893"/>
    </source>
</evidence>
<dbReference type="FunFam" id="3.40.50.300:FF:000221">
    <property type="entry name" value="Multidrug ABC transporter ATP-binding protein"/>
    <property type="match status" value="1"/>
</dbReference>
<dbReference type="CDD" id="cd07346">
    <property type="entry name" value="ABC_6TM_exporters"/>
    <property type="match status" value="1"/>
</dbReference>
<keyword evidence="13" id="KW-1185">Reference proteome</keyword>
<evidence type="ECO:0000256" key="9">
    <source>
        <dbReference type="SAM" id="Phobius"/>
    </source>
</evidence>
<comment type="subcellular location">
    <subcellularLocation>
        <location evidence="1">Cell membrane</location>
        <topology evidence="1">Multi-pass membrane protein</topology>
    </subcellularLocation>
</comment>
<keyword evidence="2" id="KW-0813">Transport</keyword>
<evidence type="ECO:0000259" key="11">
    <source>
        <dbReference type="PROSITE" id="PS50929"/>
    </source>
</evidence>
<proteinExistence type="predicted"/>
<protein>
    <submittedName>
        <fullName evidence="12">Multidrug ABC transporter permease</fullName>
    </submittedName>
</protein>
<dbReference type="Gene3D" id="1.20.1560.10">
    <property type="entry name" value="ABC transporter type 1, transmembrane domain"/>
    <property type="match status" value="1"/>
</dbReference>
<accession>A0A511Z2Y7</accession>
<evidence type="ECO:0000256" key="8">
    <source>
        <dbReference type="ARBA" id="ARBA00023136"/>
    </source>
</evidence>
<dbReference type="AlphaFoldDB" id="A0A511Z2Y7"/>
<evidence type="ECO:0000313" key="12">
    <source>
        <dbReference type="EMBL" id="GEN81800.1"/>
    </source>
</evidence>
<dbReference type="GO" id="GO:0005524">
    <property type="term" value="F:ATP binding"/>
    <property type="evidence" value="ECO:0007669"/>
    <property type="project" value="UniProtKB-KW"/>
</dbReference>
<dbReference type="InterPro" id="IPR039421">
    <property type="entry name" value="Type_1_exporter"/>
</dbReference>
<keyword evidence="8 9" id="KW-0472">Membrane</keyword>
<feature type="domain" description="ABC transmembrane type-1" evidence="11">
    <location>
        <begin position="35"/>
        <end position="310"/>
    </location>
</feature>
<dbReference type="Proteomes" id="UP000321901">
    <property type="component" value="Unassembled WGS sequence"/>
</dbReference>
<feature type="transmembrane region" description="Helical" evidence="9">
    <location>
        <begin position="167"/>
        <end position="185"/>
    </location>
</feature>
<feature type="transmembrane region" description="Helical" evidence="9">
    <location>
        <begin position="66"/>
        <end position="88"/>
    </location>
</feature>
<dbReference type="EMBL" id="BJYL01000003">
    <property type="protein sequence ID" value="GEN81800.1"/>
    <property type="molecule type" value="Genomic_DNA"/>
</dbReference>
<reference evidence="12 13" key="1">
    <citation type="submission" date="2019-07" db="EMBL/GenBank/DDBJ databases">
        <title>Whole genome shotgun sequence of Sporosarcina luteola NBRC 105378.</title>
        <authorList>
            <person name="Hosoyama A."/>
            <person name="Uohara A."/>
            <person name="Ohji S."/>
            <person name="Ichikawa N."/>
        </authorList>
    </citation>
    <scope>NUCLEOTIDE SEQUENCE [LARGE SCALE GENOMIC DNA]</scope>
    <source>
        <strain evidence="12 13">NBRC 105378</strain>
    </source>
</reference>
<dbReference type="GO" id="GO:0005886">
    <property type="term" value="C:plasma membrane"/>
    <property type="evidence" value="ECO:0007669"/>
    <property type="project" value="UniProtKB-SubCell"/>
</dbReference>
<evidence type="ECO:0000256" key="4">
    <source>
        <dbReference type="ARBA" id="ARBA00022692"/>
    </source>
</evidence>
<dbReference type="Pfam" id="PF00664">
    <property type="entry name" value="ABC_membrane"/>
    <property type="match status" value="1"/>
</dbReference>
<evidence type="ECO:0000313" key="13">
    <source>
        <dbReference type="Proteomes" id="UP000321901"/>
    </source>
</evidence>
<dbReference type="InterPro" id="IPR011527">
    <property type="entry name" value="ABC1_TM_dom"/>
</dbReference>
<feature type="domain" description="ABC transporter" evidence="10">
    <location>
        <begin position="342"/>
        <end position="576"/>
    </location>
</feature>
<dbReference type="PROSITE" id="PS00211">
    <property type="entry name" value="ABC_TRANSPORTER_1"/>
    <property type="match status" value="1"/>
</dbReference>
<keyword evidence="3" id="KW-1003">Cell membrane</keyword>
<dbReference type="SUPFAM" id="SSF90123">
    <property type="entry name" value="ABC transporter transmembrane region"/>
    <property type="match status" value="1"/>
</dbReference>
<dbReference type="PANTHER" id="PTHR24221">
    <property type="entry name" value="ATP-BINDING CASSETTE SUB-FAMILY B"/>
    <property type="match status" value="1"/>
</dbReference>
<evidence type="ECO:0000256" key="2">
    <source>
        <dbReference type="ARBA" id="ARBA00022448"/>
    </source>
</evidence>
<dbReference type="SUPFAM" id="SSF52540">
    <property type="entry name" value="P-loop containing nucleoside triphosphate hydrolases"/>
    <property type="match status" value="1"/>
</dbReference>
<dbReference type="GO" id="GO:0016887">
    <property type="term" value="F:ATP hydrolysis activity"/>
    <property type="evidence" value="ECO:0007669"/>
    <property type="project" value="InterPro"/>
</dbReference>
<feature type="transmembrane region" description="Helical" evidence="9">
    <location>
        <begin position="284"/>
        <end position="306"/>
    </location>
</feature>
<evidence type="ECO:0000256" key="5">
    <source>
        <dbReference type="ARBA" id="ARBA00022741"/>
    </source>
</evidence>
<feature type="transmembrane region" description="Helical" evidence="9">
    <location>
        <begin position="252"/>
        <end position="272"/>
    </location>
</feature>
<sequence length="583" mass="65376">MASSEKQLKKQAEKGIWKSYFRLMFKAKLPWGWIIFVSALYMFSSTITLAFPNFASKVATGVLKPYIIWGTVGLIVADVIMSGVVRYFNKLLVAKIDVSYRSLIWERLIKSPLRFFDQMKPTTMITRITTDATKISTVLGSYLPSLAATIYGTIGVVAVIFTYDWRLALSVIVYIPLYLIFNLFYGKWNYRAFKETYNRLSTLTQFLSELLMSVPLIKTFVTEKKEDERGHKNLQYYYKANMRRYIIMWVENPINGILSITSDILVILYGGYLVKAEIITISEWLGFFMYIGMLWGMLGSFLMMYVEIKKSQGATDRIAALMDGDLEVSERNFSISKLEDNIVFKDVAFSYGEKPVLGHVDVTIPVGKVTAIVGPSGSGKSTIFSLLQQFYQPNSGEILVGKTPISEYHLTDWRDLFAGVAQDSPMISGTIRENIVYGVNRDVTDAELAEAAEKANALDFIKGFRDGFDTYVGEAGSNLSGGQRQRIAIARAILRNSDILLLDEATASLDSQAEKFIQEAMDTLMQGRTTIMISHDLSNVQDADQIIVLNGGTVDGIGTHDELLKTNELYRLLVQLHTSSSAG</sequence>
<feature type="transmembrane region" description="Helical" evidence="9">
    <location>
        <begin position="142"/>
        <end position="161"/>
    </location>
</feature>
<evidence type="ECO:0000256" key="1">
    <source>
        <dbReference type="ARBA" id="ARBA00004651"/>
    </source>
</evidence>
<dbReference type="InterPro" id="IPR003593">
    <property type="entry name" value="AAA+_ATPase"/>
</dbReference>
<dbReference type="InterPro" id="IPR003439">
    <property type="entry name" value="ABC_transporter-like_ATP-bd"/>
</dbReference>
<evidence type="ECO:0000256" key="7">
    <source>
        <dbReference type="ARBA" id="ARBA00022989"/>
    </source>
</evidence>
<dbReference type="GO" id="GO:0140359">
    <property type="term" value="F:ABC-type transporter activity"/>
    <property type="evidence" value="ECO:0007669"/>
    <property type="project" value="InterPro"/>
</dbReference>
<dbReference type="GO" id="GO:0034040">
    <property type="term" value="F:ATPase-coupled lipid transmembrane transporter activity"/>
    <property type="evidence" value="ECO:0007669"/>
    <property type="project" value="TreeGrafter"/>
</dbReference>
<evidence type="ECO:0000256" key="3">
    <source>
        <dbReference type="ARBA" id="ARBA00022475"/>
    </source>
</evidence>
<dbReference type="InterPro" id="IPR027417">
    <property type="entry name" value="P-loop_NTPase"/>
</dbReference>
<comment type="caution">
    <text evidence="12">The sequence shown here is derived from an EMBL/GenBank/DDBJ whole genome shotgun (WGS) entry which is preliminary data.</text>
</comment>
<dbReference type="OrthoDB" id="9770415at2"/>
<dbReference type="InterPro" id="IPR017871">
    <property type="entry name" value="ABC_transporter-like_CS"/>
</dbReference>
<name>A0A511Z2Y7_9BACL</name>